<accession>A0ABM9IFL5</accession>
<keyword evidence="1" id="KW-0812">Transmembrane</keyword>
<evidence type="ECO:0000256" key="1">
    <source>
        <dbReference type="SAM" id="Phobius"/>
    </source>
</evidence>
<proteinExistence type="predicted"/>
<dbReference type="EMBL" id="OX458932">
    <property type="protein sequence ID" value="CAI9086500.1"/>
    <property type="molecule type" value="Genomic_DNA"/>
</dbReference>
<name>A0ABM9IFL5_9BACT</name>
<keyword evidence="3" id="KW-1185">Reference proteome</keyword>
<keyword evidence="1" id="KW-0472">Membrane</keyword>
<dbReference type="Proteomes" id="UP001161497">
    <property type="component" value="Chromosome"/>
</dbReference>
<gene>
    <name evidence="2" type="ORF">MFUM_2188</name>
</gene>
<feature type="transmembrane region" description="Helical" evidence="1">
    <location>
        <begin position="24"/>
        <end position="45"/>
    </location>
</feature>
<sequence>MNKEGREPQKDPQKKKRSVAAENVYFFVIMFLIGLLFVFLIFSVISKKSYM</sequence>
<keyword evidence="1" id="KW-1133">Transmembrane helix</keyword>
<reference evidence="2" key="1">
    <citation type="submission" date="2023-03" db="EMBL/GenBank/DDBJ databases">
        <authorList>
            <person name="Cremers G."/>
            <person name="Picone N."/>
        </authorList>
    </citation>
    <scope>NUCLEOTIDE SEQUENCE</scope>
    <source>
        <strain evidence="2">Sample_alias</strain>
    </source>
</reference>
<evidence type="ECO:0000313" key="3">
    <source>
        <dbReference type="Proteomes" id="UP001161497"/>
    </source>
</evidence>
<evidence type="ECO:0000313" key="2">
    <source>
        <dbReference type="EMBL" id="CAI9086500.1"/>
    </source>
</evidence>
<organism evidence="2 3">
    <name type="scientific">Candidatus Methylacidiphilum fumarolicum</name>
    <dbReference type="NCBI Taxonomy" id="591154"/>
    <lineage>
        <taxon>Bacteria</taxon>
        <taxon>Pseudomonadati</taxon>
        <taxon>Verrucomicrobiota</taxon>
        <taxon>Methylacidiphilae</taxon>
        <taxon>Methylacidiphilales</taxon>
        <taxon>Methylacidiphilaceae</taxon>
        <taxon>Methylacidiphilum (ex Ratnadevi et al. 2023)</taxon>
    </lineage>
</organism>
<protein>
    <submittedName>
        <fullName evidence="2">Uncharacterized protein</fullName>
    </submittedName>
</protein>